<evidence type="ECO:0000256" key="15">
    <source>
        <dbReference type="ARBA" id="ARBA00022737"/>
    </source>
</evidence>
<sequence length="2057" mass="232453">MVHWVSEGSSVIICLARDPAPMSDILPVSPSAVYISYDYGDNYENKTEAFKLADGNYSTLEKFYNHPKFNSHFVFADVKHKILFVTSNHGKNIRRINVDFTPTDISFHEYHANTFLVHDENHPQKMLYLTEDFGNSFTKIRDFVKSIHWMKDSNGYQQLIEYRIEPSGLGTISHSTSMFKTPPTSIYAFEIKDLFIKGDYIFTTKEGDKGNMELFVSYKFGPQLKCLFDTQLDRKSYFVVDVTGNRALVAVSHAKTISHLYVSDNLSGTNGIVEFTLSLEDVLCYFPNNTWHDTLMQLMAEDTFADVYKVEGLSGIYIASRIVNKPVGNNLGPQNLGSVITYDHGATWRLIQPPQRDNEGQLISCDVQKNCSLHLSQKFNYLYPDTKTISILSSKSAPGILVATGVIGGSLKGHYGVYVSSDAGWTWRQALKDLYFFNMGDHGGLLTAVKYYKSRGETRHILYSTDEGETWKQTSFNKENLRLYGLMTEPGENTTIFTMFGSLPDVHQWIIIKLDLIKAFQYNCTKDDYKSWSPSQSERTRSYVPCIMGQQRTYQRRMAHVNCYNGLDYDSPISMEPCDCDILDYECDFGFVHSGKFGQCVRNKTVLRDPYKTPDNCPPGQFFNRTKGYRKISGDQCVAGFEKHYLPDQVPCPFNEVQDFLLFAQRERISRFNLVTRSLEELPVENLKNVIAIDFDTRNNCVYWADIALDVIGRQCLSNGSVPEILVSSNLASIEGMAFDWISNTLYFVDGMRSKIELIRTDIHHSGRMRRTILGQDVLKKPRGIALHPKHGYMFWTDWSAENPSVNRADLDGSHIKPLFKKPIVQWPNGIAIDYIAERIYWVDARQDYIASADLHGDDIKFIIKDNEVVSHPFAVAVFKSSMFWDDWKRNAIFSADKDSSLGNLQSLEVLQKHLIGLMDLKVFAHGIQIGNNTCTANSCPYICVGSPSKKGHTCLCPDGMIQVSNDCLCPGNIRPSSNGTCPKQSGTCAPQHFTCQDNSCIPMGWKCDGEPDCNDGSDEINCKTQSCPPFSFFCGDGKCIPHFWKCDYSNDCADGSDELNCPKANCTRDQFTCNNGRCISMKWKCDGENDCKDNSDELNCSDPEPVKCHSDEFRCKSGGTTCIPNTWRCDKEKDCKDGSDEMDCDSSQCTDDRFFCGPPTNTCIYRTWVCDGEMDCPDGRDEQNCNQSNIPQRPKLPDLFMSQNGTCTEWMFKCRNERCIPYWWKCDDSDDCGDGSDELGCPKKDAATPSTTTVPNFTPSPATKLCEQNQFQCSSGSCILNSWLCDGIKDCPGGEDEANCSGSCDSKHFRCRKDGSCILREQVCDHTKDCPDGTDELNCDLHLPKVPESASCQIGFFPCDGRLCLPLASLCDGLRDCPDGYDESNCTNTSRIYQVLQMGVDEHATKESSILFYWWLPIPLNIKLDFMTSIAKIGENKWQNQSWTDASEFNFTNLHPFTMYNMTVYVRNKEKGVVFPPAKYFTANTREGVPSNPWNVTVKQIDNLSVKITWNKPSMPNGIITAYQIGWRSPTPDSSRSITLSEKNETSYVISADFDHNTTYSFFVIAYNRRYKSHQSEVKTLTFDKDVNLEGLKNLTVVDVTNSSITLTWNYTGSQAEGFHISISVTDPAYPILEKKTTKEHNITIDKLSPGVIHQFKIHAFKKHFTGPVQIITQATKGKPLPEITNIKGTINPSDATVVKLSWDRPHDERNAKWVYGVYYGISAVDLFDVAKLHTTNLSATIPKLGACETYTFTIGIVGPMGFGPLAHNWVDLTTYPDPKAPPKRLRVEEDNKNPLRMRLQWEPSCQSNESMGYVIKVYQQVNKQPSFFQLKKIRGTPYVHHVFDVSYGGIYNVSVATDAVGALYTPFVTYHAPPIPPPFEVKVLVENNGSYILYWQEREIPQLIGTYKYEVLISPGNTLDEKNAEKYIVDKPPFIYTNFTSNMYTFGVRLMTHDNFTSLLSERVPISNEFRLSVTLTKSSVSTALICVVTLFVLLSAVIGILYVRHRRLQKSFTRFANSHYDTRSGAATFDDNHGLEDEIPRIQGFSDDEPLVIA</sequence>
<feature type="domain" description="Fibronectin type-III" evidence="29">
    <location>
        <begin position="1490"/>
        <end position="1587"/>
    </location>
</feature>
<evidence type="ECO:0000256" key="8">
    <source>
        <dbReference type="ARBA" id="ARBA00007041"/>
    </source>
</evidence>
<feature type="disulfide bond" evidence="26">
    <location>
        <begin position="1028"/>
        <end position="1040"/>
    </location>
</feature>
<dbReference type="CDD" id="cd00063">
    <property type="entry name" value="FN3"/>
    <property type="match status" value="2"/>
</dbReference>
<comment type="caution">
    <text evidence="26">Lacks conserved residue(s) required for the propagation of feature annotation.</text>
</comment>
<dbReference type="PROSITE" id="PS50068">
    <property type="entry name" value="LDLRA_2"/>
    <property type="match status" value="9"/>
</dbReference>
<dbReference type="Gene3D" id="2.40.128.620">
    <property type="match status" value="1"/>
</dbReference>
<dbReference type="PRINTS" id="PR00261">
    <property type="entry name" value="LDLRECEPTOR"/>
</dbReference>
<feature type="disulfide bond" evidence="26">
    <location>
        <begin position="1047"/>
        <end position="1062"/>
    </location>
</feature>
<dbReference type="Proteomes" id="UP001516400">
    <property type="component" value="Unassembled WGS sequence"/>
</dbReference>
<dbReference type="GO" id="GO:0005886">
    <property type="term" value="C:plasma membrane"/>
    <property type="evidence" value="ECO:0007669"/>
    <property type="project" value="UniProtKB-SubCell"/>
</dbReference>
<evidence type="ECO:0000256" key="4">
    <source>
        <dbReference type="ARBA" id="ARBA00004212"/>
    </source>
</evidence>
<evidence type="ECO:0000256" key="1">
    <source>
        <dbReference type="ARBA" id="ARBA00004115"/>
    </source>
</evidence>
<dbReference type="InterPro" id="IPR050310">
    <property type="entry name" value="VPS10-sortilin"/>
</dbReference>
<feature type="disulfide bond" evidence="26">
    <location>
        <begin position="1325"/>
        <end position="1340"/>
    </location>
</feature>
<feature type="disulfide bond" evidence="26">
    <location>
        <begin position="1086"/>
        <end position="1101"/>
    </location>
</feature>
<dbReference type="InterPro" id="IPR003961">
    <property type="entry name" value="FN3_dom"/>
</dbReference>
<evidence type="ECO:0000256" key="14">
    <source>
        <dbReference type="ARBA" id="ARBA00022729"/>
    </source>
</evidence>
<evidence type="ECO:0000256" key="11">
    <source>
        <dbReference type="ARBA" id="ARBA00022475"/>
    </source>
</evidence>
<dbReference type="GO" id="GO:0006897">
    <property type="term" value="P:endocytosis"/>
    <property type="evidence" value="ECO:0007669"/>
    <property type="project" value="UniProtKB-KW"/>
</dbReference>
<dbReference type="Pfam" id="PF00058">
    <property type="entry name" value="Ldl_recept_b"/>
    <property type="match status" value="2"/>
</dbReference>
<evidence type="ECO:0000256" key="23">
    <source>
        <dbReference type="ARBA" id="ARBA00023329"/>
    </source>
</evidence>
<keyword evidence="12" id="KW-0245">EGF-like domain</keyword>
<comment type="subcellular location">
    <subcellularLocation>
        <location evidence="3">Cell membrane</location>
        <topology evidence="3">Single-pass membrane protein</topology>
    </subcellularLocation>
    <subcellularLocation>
        <location evidence="4">Cytoplasmic vesicle</location>
        <location evidence="4">Secretory vesicle membrane</location>
        <topology evidence="4">Single-pass type I membrane protein</topology>
    </subcellularLocation>
    <subcellularLocation>
        <location evidence="2">Early endosome membrane</location>
        <topology evidence="2">Single-pass type I membrane protein</topology>
    </subcellularLocation>
    <subcellularLocation>
        <location evidence="1">Endoplasmic reticulum membrane</location>
        <topology evidence="1">Single-pass type I membrane protein</topology>
    </subcellularLocation>
    <subcellularLocation>
        <location evidence="7">Endosome</location>
        <location evidence="7">Multivesicular body membrane</location>
        <topology evidence="7">Single-pass type I membrane protein</topology>
    </subcellularLocation>
    <subcellularLocation>
        <location evidence="5">Golgi apparatus</location>
        <location evidence="5">trans-Golgi network membrane</location>
        <topology evidence="5">Single-pass type I membrane protein</topology>
    </subcellularLocation>
    <subcellularLocation>
        <location evidence="6">Recycling endosome membrane</location>
        <topology evidence="6">Single-pass type I membrane protein</topology>
    </subcellularLocation>
</comment>
<dbReference type="InterPro" id="IPR036116">
    <property type="entry name" value="FN3_sf"/>
</dbReference>
<dbReference type="FunFam" id="4.10.400.10:FF:000034">
    <property type="entry name" value="Low-density lipoprotein receptor-related protein 2"/>
    <property type="match status" value="2"/>
</dbReference>
<dbReference type="Gene3D" id="3.30.60.270">
    <property type="match status" value="1"/>
</dbReference>
<keyword evidence="28" id="KW-0812">Transmembrane</keyword>
<dbReference type="InterPro" id="IPR057841">
    <property type="entry name" value="FN3_SORL1"/>
</dbReference>
<dbReference type="InterPro" id="IPR002172">
    <property type="entry name" value="LDrepeatLR_classA_rpt"/>
</dbReference>
<dbReference type="Gene3D" id="2.120.10.30">
    <property type="entry name" value="TolB, C-terminal domain"/>
    <property type="match status" value="1"/>
</dbReference>
<dbReference type="SUPFAM" id="SSF57424">
    <property type="entry name" value="LDL receptor-like module"/>
    <property type="match status" value="9"/>
</dbReference>
<keyword evidence="18" id="KW-0333">Golgi apparatus</keyword>
<feature type="disulfide bond" evidence="26">
    <location>
        <begin position="1286"/>
        <end position="1301"/>
    </location>
</feature>
<keyword evidence="21" id="KW-0675">Receptor</keyword>
<reference evidence="30 31" key="1">
    <citation type="journal article" date="2021" name="BMC Biol.">
        <title>Horizontally acquired antibacterial genes associated with adaptive radiation of ladybird beetles.</title>
        <authorList>
            <person name="Li H.S."/>
            <person name="Tang X.F."/>
            <person name="Huang Y.H."/>
            <person name="Xu Z.Y."/>
            <person name="Chen M.L."/>
            <person name="Du X.Y."/>
            <person name="Qiu B.Y."/>
            <person name="Chen P.T."/>
            <person name="Zhang W."/>
            <person name="Slipinski A."/>
            <person name="Escalona H.E."/>
            <person name="Waterhouse R.M."/>
            <person name="Zwick A."/>
            <person name="Pang H."/>
        </authorList>
    </citation>
    <scope>NUCLEOTIDE SEQUENCE [LARGE SCALE GENOMIC DNA]</scope>
    <source>
        <strain evidence="30">SYSU2018</strain>
    </source>
</reference>
<dbReference type="SMART" id="SM00602">
    <property type="entry name" value="VPS10"/>
    <property type="match status" value="1"/>
</dbReference>
<feature type="disulfide bond" evidence="26">
    <location>
        <begin position="1215"/>
        <end position="1233"/>
    </location>
</feature>
<proteinExistence type="inferred from homology"/>
<keyword evidence="23" id="KW-0968">Cytoplasmic vesicle</keyword>
<dbReference type="GO" id="GO:0030658">
    <property type="term" value="C:transport vesicle membrane"/>
    <property type="evidence" value="ECO:0007669"/>
    <property type="project" value="UniProtKB-SubCell"/>
</dbReference>
<keyword evidence="22" id="KW-0325">Glycoprotein</keyword>
<dbReference type="InterPro" id="IPR011042">
    <property type="entry name" value="6-blade_b-propeller_TolB-like"/>
</dbReference>
<dbReference type="Pfam" id="PF00057">
    <property type="entry name" value="Ldl_recept_a"/>
    <property type="match status" value="9"/>
</dbReference>
<dbReference type="Pfam" id="PF00041">
    <property type="entry name" value="fn3"/>
    <property type="match status" value="2"/>
</dbReference>
<evidence type="ECO:0000256" key="20">
    <source>
        <dbReference type="ARBA" id="ARBA00023157"/>
    </source>
</evidence>
<evidence type="ECO:0000256" key="26">
    <source>
        <dbReference type="PROSITE-ProRule" id="PRU00124"/>
    </source>
</evidence>
<feature type="disulfide bond" evidence="26">
    <location>
        <begin position="1008"/>
        <end position="1023"/>
    </location>
</feature>
<keyword evidence="10" id="KW-0813">Transport</keyword>
<feature type="disulfide bond" evidence="26">
    <location>
        <begin position="1171"/>
        <end position="1186"/>
    </location>
</feature>
<evidence type="ECO:0000256" key="16">
    <source>
        <dbReference type="ARBA" id="ARBA00022753"/>
    </source>
</evidence>
<dbReference type="CDD" id="cd00112">
    <property type="entry name" value="LDLa"/>
    <property type="match status" value="8"/>
</dbReference>
<dbReference type="PROSITE" id="PS51120">
    <property type="entry name" value="LDLRB"/>
    <property type="match status" value="2"/>
</dbReference>
<dbReference type="PANTHER" id="PTHR12106">
    <property type="entry name" value="SORTILIN RELATED"/>
    <property type="match status" value="1"/>
</dbReference>
<dbReference type="InterPro" id="IPR031778">
    <property type="entry name" value="Sortilin_N"/>
</dbReference>
<feature type="disulfide bond" evidence="26">
    <location>
        <begin position="996"/>
        <end position="1014"/>
    </location>
</feature>
<keyword evidence="11" id="KW-1003">Cell membrane</keyword>
<keyword evidence="16" id="KW-0967">Endosome</keyword>
<dbReference type="InterPro" id="IPR031777">
    <property type="entry name" value="Sortilin_C"/>
</dbReference>
<dbReference type="SUPFAM" id="SSF63825">
    <property type="entry name" value="YWTD domain"/>
    <property type="match status" value="1"/>
</dbReference>
<dbReference type="FunFam" id="3.30.60.270:FF:000002">
    <property type="entry name" value="Sortilin-related receptor isoform A"/>
    <property type="match status" value="1"/>
</dbReference>
<feature type="disulfide bond" evidence="26">
    <location>
        <begin position="989"/>
        <end position="1001"/>
    </location>
</feature>
<dbReference type="Gene3D" id="2.10.70.80">
    <property type="match status" value="1"/>
</dbReference>
<feature type="disulfide bond" evidence="26">
    <location>
        <begin position="1074"/>
        <end position="1092"/>
    </location>
</feature>
<protein>
    <recommendedName>
        <fullName evidence="9">Sortilin-related receptor</fullName>
    </recommendedName>
    <alternativeName>
        <fullName evidence="24">Low-density lipoprotein receptor relative with 11 ligand-binding repeats</fullName>
    </alternativeName>
    <alternativeName>
        <fullName evidence="25">Sorting protein-related receptor containing LDLR class A repeats</fullName>
    </alternativeName>
</protein>
<keyword evidence="20 26" id="KW-1015">Disulfide bond</keyword>
<feature type="disulfide bond" evidence="26">
    <location>
        <begin position="1208"/>
        <end position="1220"/>
    </location>
</feature>
<feature type="domain" description="Fibronectin type-III" evidence="29">
    <location>
        <begin position="1592"/>
        <end position="1682"/>
    </location>
</feature>
<evidence type="ECO:0000256" key="10">
    <source>
        <dbReference type="ARBA" id="ARBA00022448"/>
    </source>
</evidence>
<evidence type="ECO:0000256" key="9">
    <source>
        <dbReference type="ARBA" id="ARBA00013467"/>
    </source>
</evidence>
<evidence type="ECO:0000256" key="3">
    <source>
        <dbReference type="ARBA" id="ARBA00004162"/>
    </source>
</evidence>
<evidence type="ECO:0000256" key="13">
    <source>
        <dbReference type="ARBA" id="ARBA00022583"/>
    </source>
</evidence>
<evidence type="ECO:0000256" key="18">
    <source>
        <dbReference type="ARBA" id="ARBA00023034"/>
    </source>
</evidence>
<dbReference type="InterPro" id="IPR023415">
    <property type="entry name" value="LDLR_class-A_CS"/>
</dbReference>
<feature type="disulfide bond" evidence="26">
    <location>
        <begin position="1130"/>
        <end position="1145"/>
    </location>
</feature>
<evidence type="ECO:0000256" key="2">
    <source>
        <dbReference type="ARBA" id="ARBA00004158"/>
    </source>
</evidence>
<dbReference type="InterPro" id="IPR036055">
    <property type="entry name" value="LDL_receptor-like_sf"/>
</dbReference>
<evidence type="ECO:0000256" key="7">
    <source>
        <dbReference type="ARBA" id="ARBA00004545"/>
    </source>
</evidence>
<dbReference type="FunFam" id="2.120.10.30:FF:000241">
    <property type="entry name" value="Low-density lipoprotein receptor-related protein 6"/>
    <property type="match status" value="1"/>
</dbReference>
<dbReference type="PANTHER" id="PTHR12106:SF27">
    <property type="entry name" value="SORTILIN-RELATED RECEPTOR"/>
    <property type="match status" value="1"/>
</dbReference>
<evidence type="ECO:0000256" key="12">
    <source>
        <dbReference type="ARBA" id="ARBA00022536"/>
    </source>
</evidence>
<evidence type="ECO:0000313" key="31">
    <source>
        <dbReference type="Proteomes" id="UP001516400"/>
    </source>
</evidence>
<evidence type="ECO:0000313" key="30">
    <source>
        <dbReference type="EMBL" id="KAL3265395.1"/>
    </source>
</evidence>
<evidence type="ECO:0000259" key="29">
    <source>
        <dbReference type="PROSITE" id="PS50853"/>
    </source>
</evidence>
<evidence type="ECO:0000256" key="17">
    <source>
        <dbReference type="ARBA" id="ARBA00022824"/>
    </source>
</evidence>
<evidence type="ECO:0000256" key="6">
    <source>
        <dbReference type="ARBA" id="ARBA00004480"/>
    </source>
</evidence>
<dbReference type="SMART" id="SM00181">
    <property type="entry name" value="EGF"/>
    <property type="match status" value="5"/>
</dbReference>
<accession>A0ABD2MGA3</accession>
<dbReference type="Pfam" id="PF15901">
    <property type="entry name" value="Sortilin_C"/>
    <property type="match status" value="1"/>
</dbReference>
<keyword evidence="17" id="KW-0256">Endoplasmic reticulum</keyword>
<feature type="disulfide bond" evidence="26">
    <location>
        <begin position="1227"/>
        <end position="1242"/>
    </location>
</feature>
<feature type="disulfide bond" evidence="26">
    <location>
        <begin position="1035"/>
        <end position="1053"/>
    </location>
</feature>
<dbReference type="GO" id="GO:0032585">
    <property type="term" value="C:multivesicular body membrane"/>
    <property type="evidence" value="ECO:0007669"/>
    <property type="project" value="UniProtKB-SubCell"/>
</dbReference>
<evidence type="ECO:0000256" key="27">
    <source>
        <dbReference type="PROSITE-ProRule" id="PRU00461"/>
    </source>
</evidence>
<dbReference type="Gene3D" id="2.60.40.10">
    <property type="entry name" value="Immunoglobulins"/>
    <property type="match status" value="2"/>
</dbReference>
<feature type="disulfide bond" evidence="26">
    <location>
        <begin position="1360"/>
        <end position="1378"/>
    </location>
</feature>
<dbReference type="SMART" id="SM00192">
    <property type="entry name" value="LDLa"/>
    <property type="match status" value="9"/>
</dbReference>
<feature type="repeat" description="LDL-receptor class B" evidence="27">
    <location>
        <begin position="792"/>
        <end position="837"/>
    </location>
</feature>
<dbReference type="PROSITE" id="PS50853">
    <property type="entry name" value="FN3"/>
    <property type="match status" value="2"/>
</dbReference>
<dbReference type="SMART" id="SM00135">
    <property type="entry name" value="LY"/>
    <property type="match status" value="5"/>
</dbReference>
<dbReference type="InterPro" id="IPR006581">
    <property type="entry name" value="VPS10"/>
</dbReference>
<organism evidence="30 31">
    <name type="scientific">Cryptolaemus montrouzieri</name>
    <dbReference type="NCBI Taxonomy" id="559131"/>
    <lineage>
        <taxon>Eukaryota</taxon>
        <taxon>Metazoa</taxon>
        <taxon>Ecdysozoa</taxon>
        <taxon>Arthropoda</taxon>
        <taxon>Hexapoda</taxon>
        <taxon>Insecta</taxon>
        <taxon>Pterygota</taxon>
        <taxon>Neoptera</taxon>
        <taxon>Endopterygota</taxon>
        <taxon>Coleoptera</taxon>
        <taxon>Polyphaga</taxon>
        <taxon>Cucujiformia</taxon>
        <taxon>Coccinelloidea</taxon>
        <taxon>Coccinellidae</taxon>
        <taxon>Scymninae</taxon>
        <taxon>Scymnini</taxon>
        <taxon>Cryptolaemus</taxon>
    </lineage>
</organism>
<dbReference type="SUPFAM" id="SSF110296">
    <property type="entry name" value="Oligoxyloglucan reducing end-specific cellobiohydrolase"/>
    <property type="match status" value="1"/>
</dbReference>
<keyword evidence="14" id="KW-0732">Signal</keyword>
<gene>
    <name evidence="30" type="ORF">HHI36_009601</name>
</gene>
<feature type="disulfide bond" evidence="26">
    <location>
        <begin position="1353"/>
        <end position="1365"/>
    </location>
</feature>
<dbReference type="GO" id="GO:0031901">
    <property type="term" value="C:early endosome membrane"/>
    <property type="evidence" value="ECO:0007669"/>
    <property type="project" value="UniProtKB-SubCell"/>
</dbReference>
<feature type="repeat" description="LDL-receptor class B" evidence="27">
    <location>
        <begin position="838"/>
        <end position="882"/>
    </location>
</feature>
<keyword evidence="31" id="KW-1185">Reference proteome</keyword>
<feature type="disulfide bond" evidence="26">
    <location>
        <begin position="1267"/>
        <end position="1279"/>
    </location>
</feature>
<dbReference type="InterPro" id="IPR000033">
    <property type="entry name" value="LDLR_classB_rpt"/>
</dbReference>
<evidence type="ECO:0000256" key="25">
    <source>
        <dbReference type="ARBA" id="ARBA00032450"/>
    </source>
</evidence>
<keyword evidence="28" id="KW-1133">Transmembrane helix</keyword>
<keyword evidence="19 28" id="KW-0472">Membrane</keyword>
<dbReference type="Pfam" id="PF15902">
    <property type="entry name" value="Sortilin-Vps10"/>
    <property type="match status" value="1"/>
</dbReference>
<feature type="disulfide bond" evidence="26">
    <location>
        <begin position="1067"/>
        <end position="1079"/>
    </location>
</feature>
<keyword evidence="13" id="KW-0254">Endocytosis</keyword>
<dbReference type="EMBL" id="JABFTP020000001">
    <property type="protein sequence ID" value="KAL3265395.1"/>
    <property type="molecule type" value="Genomic_DNA"/>
</dbReference>
<dbReference type="SUPFAM" id="SSF49265">
    <property type="entry name" value="Fibronectin type III"/>
    <property type="match status" value="3"/>
</dbReference>
<dbReference type="InterPro" id="IPR000742">
    <property type="entry name" value="EGF"/>
</dbReference>
<dbReference type="FunFam" id="4.10.400.10:FF:000065">
    <property type="entry name" value="Transmembrane protease serine 7"/>
    <property type="match status" value="1"/>
</dbReference>
<keyword evidence="15" id="KW-0677">Repeat</keyword>
<name>A0ABD2MGA3_9CUCU</name>
<feature type="disulfide bond" evidence="26">
    <location>
        <begin position="1274"/>
        <end position="1292"/>
    </location>
</feature>
<evidence type="ECO:0000256" key="19">
    <source>
        <dbReference type="ARBA" id="ARBA00023136"/>
    </source>
</evidence>
<dbReference type="GO" id="GO:0005789">
    <property type="term" value="C:endoplasmic reticulum membrane"/>
    <property type="evidence" value="ECO:0007669"/>
    <property type="project" value="UniProtKB-SubCell"/>
</dbReference>
<dbReference type="InterPro" id="IPR013783">
    <property type="entry name" value="Ig-like_fold"/>
</dbReference>
<dbReference type="Gene3D" id="4.10.400.10">
    <property type="entry name" value="Low-density Lipoprotein Receptor"/>
    <property type="match status" value="8"/>
</dbReference>
<evidence type="ECO:0000256" key="21">
    <source>
        <dbReference type="ARBA" id="ARBA00023170"/>
    </source>
</evidence>
<dbReference type="PROSITE" id="PS01209">
    <property type="entry name" value="LDLRA_1"/>
    <property type="match status" value="5"/>
</dbReference>
<dbReference type="GO" id="GO:0055038">
    <property type="term" value="C:recycling endosome membrane"/>
    <property type="evidence" value="ECO:0007669"/>
    <property type="project" value="UniProtKB-SubCell"/>
</dbReference>
<evidence type="ECO:0000256" key="28">
    <source>
        <dbReference type="SAM" id="Phobius"/>
    </source>
</evidence>
<evidence type="ECO:0000256" key="22">
    <source>
        <dbReference type="ARBA" id="ARBA00023180"/>
    </source>
</evidence>
<comment type="similarity">
    <text evidence="8">Belongs to the VPS10-related sortilin family. SORL1 subfamily.</text>
</comment>
<feature type="transmembrane region" description="Helical" evidence="28">
    <location>
        <begin position="1983"/>
        <end position="2006"/>
    </location>
</feature>
<evidence type="ECO:0000256" key="24">
    <source>
        <dbReference type="ARBA" id="ARBA00029896"/>
    </source>
</evidence>
<dbReference type="GO" id="GO:0005794">
    <property type="term" value="C:Golgi apparatus"/>
    <property type="evidence" value="ECO:0007669"/>
    <property type="project" value="UniProtKB-SubCell"/>
</dbReference>
<comment type="caution">
    <text evidence="30">The sequence shown here is derived from an EMBL/GenBank/DDBJ whole genome shotgun (WGS) entry which is preliminary data.</text>
</comment>
<evidence type="ECO:0000256" key="5">
    <source>
        <dbReference type="ARBA" id="ARBA00004393"/>
    </source>
</evidence>
<dbReference type="Pfam" id="PF25814">
    <property type="entry name" value="fn3_SORL1"/>
    <property type="match status" value="1"/>
</dbReference>
<dbReference type="SMART" id="SM00060">
    <property type="entry name" value="FN3"/>
    <property type="match status" value="6"/>
</dbReference>
<feature type="disulfide bond" evidence="26">
    <location>
        <begin position="1372"/>
        <end position="1387"/>
    </location>
</feature>